<organism evidence="1 2">
    <name type="scientific">Aureispira anguillae</name>
    <dbReference type="NCBI Taxonomy" id="2864201"/>
    <lineage>
        <taxon>Bacteria</taxon>
        <taxon>Pseudomonadati</taxon>
        <taxon>Bacteroidota</taxon>
        <taxon>Saprospiria</taxon>
        <taxon>Saprospirales</taxon>
        <taxon>Saprospiraceae</taxon>
        <taxon>Aureispira</taxon>
    </lineage>
</organism>
<dbReference type="Pfam" id="PF14094">
    <property type="entry name" value="DUF4272"/>
    <property type="match status" value="1"/>
</dbReference>
<accession>A0A915YFM4</accession>
<protein>
    <submittedName>
        <fullName evidence="1">DUF4272 domain-containing protein</fullName>
    </submittedName>
</protein>
<dbReference type="Proteomes" id="UP001060919">
    <property type="component" value="Chromosome"/>
</dbReference>
<evidence type="ECO:0000313" key="2">
    <source>
        <dbReference type="Proteomes" id="UP001060919"/>
    </source>
</evidence>
<gene>
    <name evidence="1" type="ORF">AsAng_0029520</name>
</gene>
<dbReference type="RefSeq" id="WP_264793332.1">
    <property type="nucleotide sequence ID" value="NZ_AP026867.1"/>
</dbReference>
<dbReference type="AlphaFoldDB" id="A0A915YFM4"/>
<dbReference type="EMBL" id="AP026867">
    <property type="protein sequence ID" value="BDS12233.1"/>
    <property type="molecule type" value="Genomic_DNA"/>
</dbReference>
<proteinExistence type="predicted"/>
<dbReference type="InterPro" id="IPR025368">
    <property type="entry name" value="DUF4272"/>
</dbReference>
<name>A0A915YFM4_9BACT</name>
<keyword evidence="2" id="KW-1185">Reference proteome</keyword>
<sequence>MENCTIYSHYLDFESIETIIRQQLPKAIIKRQDNYNHKSLLIQSKKGFLGRKYTLTVNCRERITPSHQLESISCPLTQNIMGMRNYIGQLPAQDKSIQALLMQKIATINSEISFAAEPYLSEDFEKILKSSLEQLDGILFTSPTSLFKKSKHQHFLDKDFNLILDLVGNSEVNDLEIVVEAKYHDQTKAQDTAAQMDRKSRSEQILQQQQIKINTNLPCSPADEQVSIRSQAEILNRIYALTAVTAKAEGAPSDQIQQLITNKNITHFSPYEQHALAQELSEKETSILTWRYESLFLLFWMVNKVDELPHPSEMCKVETFLNPIFQLSRAAFEADIKLRTKKEVLDLLDLTYRMNWACTDANLKKETPPGNLHPGIVYERHYTLNWLTHYKNQSWDDIRTDT</sequence>
<evidence type="ECO:0000313" key="1">
    <source>
        <dbReference type="EMBL" id="BDS12233.1"/>
    </source>
</evidence>
<dbReference type="KEGG" id="aup:AsAng_0029520"/>
<reference evidence="1" key="1">
    <citation type="submission" date="2022-09" db="EMBL/GenBank/DDBJ databases">
        <title>Aureispira anguillicida sp. nov., isolated from Leptocephalus of Japanese eel Anguilla japonica.</title>
        <authorList>
            <person name="Yuasa K."/>
            <person name="Mekata T."/>
            <person name="Ikunari K."/>
        </authorList>
    </citation>
    <scope>NUCLEOTIDE SEQUENCE</scope>
    <source>
        <strain evidence="1">EL160426</strain>
    </source>
</reference>